<evidence type="ECO:0000259" key="3">
    <source>
        <dbReference type="PROSITE" id="PS50011"/>
    </source>
</evidence>
<evidence type="ECO:0000313" key="4">
    <source>
        <dbReference type="EMBL" id="CAK0843517.1"/>
    </source>
</evidence>
<dbReference type="SUPFAM" id="SSF56112">
    <property type="entry name" value="Protein kinase-like (PK-like)"/>
    <property type="match status" value="1"/>
</dbReference>
<dbReference type="PANTHER" id="PTHR24346">
    <property type="entry name" value="MAP/MICROTUBULE AFFINITY-REGULATING KINASE"/>
    <property type="match status" value="1"/>
</dbReference>
<dbReference type="Proteomes" id="UP001189429">
    <property type="component" value="Unassembled WGS sequence"/>
</dbReference>
<dbReference type="EMBL" id="CAUYUJ010014583">
    <property type="protein sequence ID" value="CAK0843517.1"/>
    <property type="molecule type" value="Genomic_DNA"/>
</dbReference>
<dbReference type="PANTHER" id="PTHR24346:SF30">
    <property type="entry name" value="MATERNAL EMBRYONIC LEUCINE ZIPPER KINASE"/>
    <property type="match status" value="1"/>
</dbReference>
<evidence type="ECO:0000313" key="5">
    <source>
        <dbReference type="Proteomes" id="UP001189429"/>
    </source>
</evidence>
<keyword evidence="2" id="KW-0067">ATP-binding</keyword>
<organism evidence="4 5">
    <name type="scientific">Prorocentrum cordatum</name>
    <dbReference type="NCBI Taxonomy" id="2364126"/>
    <lineage>
        <taxon>Eukaryota</taxon>
        <taxon>Sar</taxon>
        <taxon>Alveolata</taxon>
        <taxon>Dinophyceae</taxon>
        <taxon>Prorocentrales</taxon>
        <taxon>Prorocentraceae</taxon>
        <taxon>Prorocentrum</taxon>
    </lineage>
</organism>
<dbReference type="Pfam" id="PF00069">
    <property type="entry name" value="Pkinase"/>
    <property type="match status" value="1"/>
</dbReference>
<evidence type="ECO:0000256" key="2">
    <source>
        <dbReference type="ARBA" id="ARBA00022840"/>
    </source>
</evidence>
<dbReference type="PROSITE" id="PS50011">
    <property type="entry name" value="PROTEIN_KINASE_DOM"/>
    <property type="match status" value="1"/>
</dbReference>
<gene>
    <name evidence="4" type="ORF">PCOR1329_LOCUS37840</name>
</gene>
<feature type="domain" description="Protein kinase" evidence="3">
    <location>
        <begin position="211"/>
        <end position="492"/>
    </location>
</feature>
<proteinExistence type="predicted"/>
<name>A0ABN9TCR8_9DINO</name>
<evidence type="ECO:0000256" key="1">
    <source>
        <dbReference type="ARBA" id="ARBA00022741"/>
    </source>
</evidence>
<keyword evidence="1" id="KW-0547">Nucleotide-binding</keyword>
<protein>
    <recommendedName>
        <fullName evidence="3">Protein kinase domain-containing protein</fullName>
    </recommendedName>
</protein>
<dbReference type="InterPro" id="IPR011009">
    <property type="entry name" value="Kinase-like_dom_sf"/>
</dbReference>
<reference evidence="4" key="1">
    <citation type="submission" date="2023-10" db="EMBL/GenBank/DDBJ databases">
        <authorList>
            <person name="Chen Y."/>
            <person name="Shah S."/>
            <person name="Dougan E. K."/>
            <person name="Thang M."/>
            <person name="Chan C."/>
        </authorList>
    </citation>
    <scope>NUCLEOTIDE SEQUENCE [LARGE SCALE GENOMIC DNA]</scope>
</reference>
<accession>A0ABN9TCR8</accession>
<keyword evidence="5" id="KW-1185">Reference proteome</keyword>
<dbReference type="Gene3D" id="1.10.510.10">
    <property type="entry name" value="Transferase(Phosphotransferase) domain 1"/>
    <property type="match status" value="1"/>
</dbReference>
<sequence length="492" mass="54959">MGSREVRLPSAASQSTVESYVSRMASKLPAHFAFATLMPWSSPQRPEKVVTPDSAPEGHWDAEEIASVASECTNLLVPCTFETRYEKRTMKKLLELLEPYESCCVFLLQLLEVTGEMSREYVTTVMARHDALLAVGANAVVLDPSDNADHLRQILDQERAWFEANAKRANSMVVCNDDYFQRVLEYHHELLWESVPKSLMPKFDPIDRNLVETANRVGDFQLTNRFKTRNGNVLLASKCQPDEAVIKVYDKSDHVSAGDLECIYREIRFLRDVLRHPNIVRCTHMLHSFSRVYLCLEFGGMPNLHRRLLDQPGYRLDLEDAVECTMQIAGALAYCHSRDVVHRQVSLEHIILEDQSHKPFCRLVDFHQATHCPELTPSSTQCGELPCIAPEVALDESYLAKPADCWSLGVVLLEAAGGLGSMRQAVGWPEEAELEPAARRIKSFFSTSGSHARALAVMGGVRSEAVLDTLSALLTVEPTARATMAAITQSSA</sequence>
<dbReference type="InterPro" id="IPR000719">
    <property type="entry name" value="Prot_kinase_dom"/>
</dbReference>
<comment type="caution">
    <text evidence="4">The sequence shown here is derived from an EMBL/GenBank/DDBJ whole genome shotgun (WGS) entry which is preliminary data.</text>
</comment>